<dbReference type="GO" id="GO:0005886">
    <property type="term" value="C:plasma membrane"/>
    <property type="evidence" value="ECO:0007669"/>
    <property type="project" value="TreeGrafter"/>
</dbReference>
<dbReference type="InterPro" id="IPR014729">
    <property type="entry name" value="Rossmann-like_a/b/a_fold"/>
</dbReference>
<feature type="domain" description="DUF218" evidence="2">
    <location>
        <begin position="63"/>
        <end position="175"/>
    </location>
</feature>
<gene>
    <name evidence="3" type="ORF">AE0388_1336</name>
</gene>
<feature type="compositionally biased region" description="Polar residues" evidence="1">
    <location>
        <begin position="47"/>
        <end position="57"/>
    </location>
</feature>
<dbReference type="AlphaFoldDB" id="A0A0B9AU88"/>
<proteinExistence type="predicted"/>
<dbReference type="PANTHER" id="PTHR30336">
    <property type="entry name" value="INNER MEMBRANE PROTEIN, PROBABLE PERMEASE"/>
    <property type="match status" value="1"/>
</dbReference>
<accession>A0A0B9AU88</accession>
<evidence type="ECO:0000259" key="2">
    <source>
        <dbReference type="Pfam" id="PF02698"/>
    </source>
</evidence>
<feature type="compositionally biased region" description="Basic and acidic residues" evidence="1">
    <location>
        <begin position="32"/>
        <end position="45"/>
    </location>
</feature>
<protein>
    <recommendedName>
        <fullName evidence="2">DUF218 domain-containing protein</fullName>
    </recommendedName>
</protein>
<dbReference type="Gene3D" id="3.40.50.620">
    <property type="entry name" value="HUPs"/>
    <property type="match status" value="1"/>
</dbReference>
<reference evidence="3 4" key="1">
    <citation type="submission" date="2014-11" db="EMBL/GenBank/DDBJ databases">
        <title>Draft Genome Sequence of Brevibacterium linens AE038-8.</title>
        <authorList>
            <person name="Maizel D."/>
            <person name="Utturkar S.M."/>
            <person name="Brown S.D."/>
            <person name="Ferrero M."/>
            <person name="Rosen B.P."/>
        </authorList>
    </citation>
    <scope>NUCLEOTIDE SEQUENCE [LARGE SCALE GENOMIC DNA]</scope>
    <source>
        <strain evidence="3 4">AE038-8</strain>
    </source>
</reference>
<feature type="region of interest" description="Disordered" evidence="1">
    <location>
        <begin position="32"/>
        <end position="57"/>
    </location>
</feature>
<dbReference type="PANTHER" id="PTHR30336:SF20">
    <property type="entry name" value="DUF218 DOMAIN-CONTAINING PROTEIN"/>
    <property type="match status" value="1"/>
</dbReference>
<evidence type="ECO:0000313" key="4">
    <source>
        <dbReference type="Proteomes" id="UP000031488"/>
    </source>
</evidence>
<organism evidence="3 4">
    <name type="scientific">Brevibacterium linens</name>
    <dbReference type="NCBI Taxonomy" id="1703"/>
    <lineage>
        <taxon>Bacteria</taxon>
        <taxon>Bacillati</taxon>
        <taxon>Actinomycetota</taxon>
        <taxon>Actinomycetes</taxon>
        <taxon>Micrococcales</taxon>
        <taxon>Brevibacteriaceae</taxon>
        <taxon>Brevibacterium</taxon>
    </lineage>
</organism>
<dbReference type="OrthoDB" id="3259960at2"/>
<dbReference type="PATRIC" id="fig|1703.6.peg.1224"/>
<dbReference type="Proteomes" id="UP000031488">
    <property type="component" value="Unassembled WGS sequence"/>
</dbReference>
<dbReference type="RefSeq" id="WP_082018841.1">
    <property type="nucleotide sequence ID" value="NZ_JTJZ01000017.1"/>
</dbReference>
<name>A0A0B9AU88_BRELN</name>
<keyword evidence="4" id="KW-1185">Reference proteome</keyword>
<evidence type="ECO:0000256" key="1">
    <source>
        <dbReference type="SAM" id="MobiDB-lite"/>
    </source>
</evidence>
<dbReference type="Pfam" id="PF02698">
    <property type="entry name" value="DUF218"/>
    <property type="match status" value="1"/>
</dbReference>
<dbReference type="InterPro" id="IPR051599">
    <property type="entry name" value="Cell_Envelope_Assoc"/>
</dbReference>
<dbReference type="InterPro" id="IPR003848">
    <property type="entry name" value="DUF218"/>
</dbReference>
<dbReference type="EMBL" id="JTJZ01000017">
    <property type="protein sequence ID" value="KHS52933.1"/>
    <property type="molecule type" value="Genomic_DNA"/>
</dbReference>
<sequence length="229" mass="25177">MRTRVLVTAGAVFAGIFAFAEAAHWRSSRKRLGDHDVARGRRPWSDPRSSPGTGTLTAKDSDQIIVVLGYGNRGERPNGINRFRARAGLRSIDPMARSALLIFCGGAVTGRTSEAAILDRFAREELGLTGRSLVEDQSTTTWENIANAIPLIDRELTPFTTISIVSNSHHAEKARDHLWQMRPDLARRLVPGGDYRFGEHPLMKAVAAIRGLIALAALDRENAKRARES</sequence>
<evidence type="ECO:0000313" key="3">
    <source>
        <dbReference type="EMBL" id="KHS52933.1"/>
    </source>
</evidence>
<comment type="caution">
    <text evidence="3">The sequence shown here is derived from an EMBL/GenBank/DDBJ whole genome shotgun (WGS) entry which is preliminary data.</text>
</comment>
<dbReference type="CDD" id="cd06259">
    <property type="entry name" value="YdcF-like"/>
    <property type="match status" value="1"/>
</dbReference>